<dbReference type="Proteomes" id="UP000288929">
    <property type="component" value="Chromosome"/>
</dbReference>
<dbReference type="KEGG" id="cpeg:CPELA_00400"/>
<dbReference type="Pfam" id="PF01451">
    <property type="entry name" value="LMWPc"/>
    <property type="match status" value="1"/>
</dbReference>
<dbReference type="RefSeq" id="WP_164931115.1">
    <property type="nucleotide sequence ID" value="NZ_BMCX01000005.1"/>
</dbReference>
<dbReference type="GO" id="GO:0004725">
    <property type="term" value="F:protein tyrosine phosphatase activity"/>
    <property type="evidence" value="ECO:0007669"/>
    <property type="project" value="UniProtKB-EC"/>
</dbReference>
<organism evidence="1 2">
    <name type="scientific">Corynebacterium pelargi</name>
    <dbReference type="NCBI Taxonomy" id="1471400"/>
    <lineage>
        <taxon>Bacteria</taxon>
        <taxon>Bacillati</taxon>
        <taxon>Actinomycetota</taxon>
        <taxon>Actinomycetes</taxon>
        <taxon>Mycobacteriales</taxon>
        <taxon>Corynebacteriaceae</taxon>
        <taxon>Corynebacterium</taxon>
    </lineage>
</organism>
<sequence>MTFSILTVCTGNVCRSPYIQYRLAGEAFSRGIDVEVRSAGTHAVNGNPYHEFTLDQLQLRGIDARAGRSSHLGVQQLRSAQLILVASRSHITHIARLYAPSLRHTLTLKQAAYLGSKDPVGAYTGGIQQQLPPGFESDLADPIGQPAEAFASMANDVDALMPSVFRFLSAQLPSAT</sequence>
<keyword evidence="1" id="KW-0378">Hydrolase</keyword>
<name>A0A410W679_9CORY</name>
<dbReference type="Gene3D" id="3.40.50.2300">
    <property type="match status" value="1"/>
</dbReference>
<keyword evidence="2" id="KW-1185">Reference proteome</keyword>
<dbReference type="PANTHER" id="PTHR11717">
    <property type="entry name" value="LOW MOLECULAR WEIGHT PROTEIN TYROSINE PHOSPHATASE"/>
    <property type="match status" value="1"/>
</dbReference>
<dbReference type="EC" id="3.1.3.48" evidence="1"/>
<protein>
    <submittedName>
        <fullName evidence="1">Low molecular weight protein-tyrosine-phosphatase etp</fullName>
        <ecNumber evidence="1">3.1.3.48</ecNumber>
    </submittedName>
</protein>
<dbReference type="EMBL" id="CP035299">
    <property type="protein sequence ID" value="QAU51384.1"/>
    <property type="molecule type" value="Genomic_DNA"/>
</dbReference>
<reference evidence="1 2" key="1">
    <citation type="submission" date="2019-01" db="EMBL/GenBank/DDBJ databases">
        <authorList>
            <person name="Ruckert C."/>
            <person name="Busche T."/>
            <person name="Kalinowski J."/>
        </authorList>
    </citation>
    <scope>NUCLEOTIDE SEQUENCE [LARGE SCALE GENOMIC DNA]</scope>
    <source>
        <strain evidence="1 2">136/3</strain>
    </source>
</reference>
<dbReference type="InterPro" id="IPR023485">
    <property type="entry name" value="Ptyr_pPase"/>
</dbReference>
<dbReference type="InterPro" id="IPR050438">
    <property type="entry name" value="LMW_PTPase"/>
</dbReference>
<dbReference type="InterPro" id="IPR036196">
    <property type="entry name" value="Ptyr_pPase_sf"/>
</dbReference>
<evidence type="ECO:0000313" key="2">
    <source>
        <dbReference type="Proteomes" id="UP000288929"/>
    </source>
</evidence>
<accession>A0A410W679</accession>
<proteinExistence type="predicted"/>
<gene>
    <name evidence="1" type="primary">etp</name>
    <name evidence="1" type="ORF">CPELA_00400</name>
</gene>
<dbReference type="PANTHER" id="PTHR11717:SF31">
    <property type="entry name" value="LOW MOLECULAR WEIGHT PROTEIN-TYROSINE-PHOSPHATASE ETP-RELATED"/>
    <property type="match status" value="1"/>
</dbReference>
<evidence type="ECO:0000313" key="1">
    <source>
        <dbReference type="EMBL" id="QAU51384.1"/>
    </source>
</evidence>
<dbReference type="SUPFAM" id="SSF52788">
    <property type="entry name" value="Phosphotyrosine protein phosphatases I"/>
    <property type="match status" value="1"/>
</dbReference>
<dbReference type="SMART" id="SM00226">
    <property type="entry name" value="LMWPc"/>
    <property type="match status" value="1"/>
</dbReference>
<dbReference type="AlphaFoldDB" id="A0A410W679"/>